<feature type="transmembrane region" description="Helical" evidence="1">
    <location>
        <begin position="60"/>
        <end position="82"/>
    </location>
</feature>
<proteinExistence type="predicted"/>
<feature type="transmembrane region" description="Helical" evidence="1">
    <location>
        <begin position="88"/>
        <end position="112"/>
    </location>
</feature>
<feature type="transmembrane region" description="Helical" evidence="1">
    <location>
        <begin position="243"/>
        <end position="266"/>
    </location>
</feature>
<feature type="transmembrane region" description="Helical" evidence="1">
    <location>
        <begin position="150"/>
        <end position="176"/>
    </location>
</feature>
<dbReference type="AlphaFoldDB" id="A0A1I7TAU5"/>
<evidence type="ECO:0000313" key="3">
    <source>
        <dbReference type="WBParaSite" id="Csp11.Scaffold566.g4125.t2"/>
    </source>
</evidence>
<sequence>MRVMMRPPSGQRYSELPLESTTFPLARTKLEELEGSEAKICKLILPEFPTVDHAGFVIRIFYSGFISPIILSIPVGILAYFLTSGILLLLIGISILVSSVFFCITSFFCKVYQLLMTFEMYKMHLKAEKPLNEQEVPYKEHRERSSLIKILYVIFIVKDMIVTPVIMVYEAFHSIFSILMNGLEAFNDLSGRSAPYLALIGIDIGISVLVMIILLLCFTKKHPGSNQTPWNPLQLLIISQAKLYFAIMCVSIVIGAILIVINFMTLLSITTIIRVPELMLPLIILITTTTSVRGRIGNFSAQPTEQAYLPAPPTEQAFHENNLYSKF</sequence>
<feature type="transmembrane region" description="Helical" evidence="1">
    <location>
        <begin position="196"/>
        <end position="218"/>
    </location>
</feature>
<feature type="transmembrane region" description="Helical" evidence="1">
    <location>
        <begin position="278"/>
        <end position="296"/>
    </location>
</feature>
<protein>
    <submittedName>
        <fullName evidence="3">Aa_trans domain-containing protein</fullName>
    </submittedName>
</protein>
<keyword evidence="1" id="KW-1133">Transmembrane helix</keyword>
<organism evidence="2 3">
    <name type="scientific">Caenorhabditis tropicalis</name>
    <dbReference type="NCBI Taxonomy" id="1561998"/>
    <lineage>
        <taxon>Eukaryota</taxon>
        <taxon>Metazoa</taxon>
        <taxon>Ecdysozoa</taxon>
        <taxon>Nematoda</taxon>
        <taxon>Chromadorea</taxon>
        <taxon>Rhabditida</taxon>
        <taxon>Rhabditina</taxon>
        <taxon>Rhabditomorpha</taxon>
        <taxon>Rhabditoidea</taxon>
        <taxon>Rhabditidae</taxon>
        <taxon>Peloderinae</taxon>
        <taxon>Caenorhabditis</taxon>
    </lineage>
</organism>
<reference evidence="3" key="1">
    <citation type="submission" date="2016-11" db="UniProtKB">
        <authorList>
            <consortium name="WormBaseParasite"/>
        </authorList>
    </citation>
    <scope>IDENTIFICATION</scope>
</reference>
<dbReference type="Proteomes" id="UP000095282">
    <property type="component" value="Unplaced"/>
</dbReference>
<keyword evidence="1" id="KW-0812">Transmembrane</keyword>
<accession>A0A1I7TAU5</accession>
<name>A0A1I7TAU5_9PELO</name>
<evidence type="ECO:0000256" key="1">
    <source>
        <dbReference type="SAM" id="Phobius"/>
    </source>
</evidence>
<keyword evidence="2" id="KW-1185">Reference proteome</keyword>
<keyword evidence="1" id="KW-0472">Membrane</keyword>
<evidence type="ECO:0000313" key="2">
    <source>
        <dbReference type="Proteomes" id="UP000095282"/>
    </source>
</evidence>
<dbReference type="WBParaSite" id="Csp11.Scaffold566.g4125.t2">
    <property type="protein sequence ID" value="Csp11.Scaffold566.g4125.t2"/>
    <property type="gene ID" value="Csp11.Scaffold566.g4125"/>
</dbReference>